<keyword evidence="6" id="KW-1185">Reference proteome</keyword>
<dbReference type="InterPro" id="IPR050922">
    <property type="entry name" value="LytR/CpsA/Psr_CW_biosynth"/>
</dbReference>
<protein>
    <submittedName>
        <fullName evidence="5">LCP family protein</fullName>
    </submittedName>
</protein>
<organism evidence="5 6">
    <name type="scientific">Streptomyces smyrnaeus</name>
    <dbReference type="NCBI Taxonomy" id="1387713"/>
    <lineage>
        <taxon>Bacteria</taxon>
        <taxon>Bacillati</taxon>
        <taxon>Actinomycetota</taxon>
        <taxon>Actinomycetes</taxon>
        <taxon>Kitasatosporales</taxon>
        <taxon>Streptomycetaceae</taxon>
        <taxon>Streptomyces</taxon>
    </lineage>
</organism>
<proteinExistence type="inferred from homology"/>
<evidence type="ECO:0000259" key="4">
    <source>
        <dbReference type="Pfam" id="PF03816"/>
    </source>
</evidence>
<evidence type="ECO:0000256" key="3">
    <source>
        <dbReference type="SAM" id="Phobius"/>
    </source>
</evidence>
<evidence type="ECO:0000256" key="1">
    <source>
        <dbReference type="ARBA" id="ARBA00006068"/>
    </source>
</evidence>
<keyword evidence="3" id="KW-1133">Transmembrane helix</keyword>
<evidence type="ECO:0000313" key="5">
    <source>
        <dbReference type="EMBL" id="MBO8199525.1"/>
    </source>
</evidence>
<dbReference type="EMBL" id="JAFFZM010000008">
    <property type="protein sequence ID" value="MBO8199525.1"/>
    <property type="molecule type" value="Genomic_DNA"/>
</dbReference>
<dbReference type="Pfam" id="PF03816">
    <property type="entry name" value="LytR_cpsA_psr"/>
    <property type="match status" value="1"/>
</dbReference>
<evidence type="ECO:0000256" key="2">
    <source>
        <dbReference type="SAM" id="MobiDB-lite"/>
    </source>
</evidence>
<feature type="domain" description="Cell envelope-related transcriptional attenuator" evidence="4">
    <location>
        <begin position="109"/>
        <end position="264"/>
    </location>
</feature>
<evidence type="ECO:0000313" key="6">
    <source>
        <dbReference type="Proteomes" id="UP000721954"/>
    </source>
</evidence>
<dbReference type="InterPro" id="IPR004474">
    <property type="entry name" value="LytR_CpsA_psr"/>
</dbReference>
<dbReference type="GeneID" id="96259843"/>
<dbReference type="RefSeq" id="WP_209211266.1">
    <property type="nucleotide sequence ID" value="NZ_JAFFZM010000008.1"/>
</dbReference>
<reference evidence="5 6" key="1">
    <citation type="submission" date="2021-02" db="EMBL/GenBank/DDBJ databases">
        <title>Streptomyces spirodelae sp. nov., isolated from duckweed.</title>
        <authorList>
            <person name="Saimee Y."/>
            <person name="Duangmal K."/>
        </authorList>
    </citation>
    <scope>NUCLEOTIDE SEQUENCE [LARGE SCALE GENOMIC DNA]</scope>
    <source>
        <strain evidence="5 6">DSM 42105</strain>
    </source>
</reference>
<dbReference type="PANTHER" id="PTHR33392:SF6">
    <property type="entry name" value="POLYISOPRENYL-TEICHOIC ACID--PEPTIDOGLYCAN TEICHOIC ACID TRANSFERASE TAGU"/>
    <property type="match status" value="1"/>
</dbReference>
<comment type="similarity">
    <text evidence="1">Belongs to the LytR/CpsA/Psr (LCP) family.</text>
</comment>
<gene>
    <name evidence="5" type="ORF">JW613_14645</name>
</gene>
<feature type="region of interest" description="Disordered" evidence="2">
    <location>
        <begin position="345"/>
        <end position="383"/>
    </location>
</feature>
<keyword evidence="3" id="KW-0812">Transmembrane</keyword>
<comment type="caution">
    <text evidence="5">The sequence shown here is derived from an EMBL/GenBank/DDBJ whole genome shotgun (WGS) entry which is preliminary data.</text>
</comment>
<dbReference type="NCBIfam" id="TIGR00350">
    <property type="entry name" value="lytR_cpsA_psr"/>
    <property type="match status" value="1"/>
</dbReference>
<keyword evidence="3" id="KW-0472">Membrane</keyword>
<feature type="compositionally biased region" description="Basic and acidic residues" evidence="2">
    <location>
        <begin position="345"/>
        <end position="368"/>
    </location>
</feature>
<accession>A0ABS3XW37</accession>
<name>A0ABS3XW37_9ACTN</name>
<dbReference type="Proteomes" id="UP000721954">
    <property type="component" value="Unassembled WGS sequence"/>
</dbReference>
<feature type="region of interest" description="Disordered" evidence="2">
    <location>
        <begin position="1"/>
        <end position="20"/>
    </location>
</feature>
<sequence length="383" mass="41806">MTEAGTTEADPGASSSASVRPRRRHWLRWGALGASVLVLAVAATGWSLYRKLDGNIRTDSDTAQALAPYEKERPTPVRAAGKARNILVLGSDNRGDGNGAYGRDEGSQRSDTAILLHIAADGRSATGVSIPRDLMVDIPDCRRPDGSSRQAQFAQFNWAFQTGGAACAIRTVEKMTDIRVDHHLVVDFQGFKKLVDAVDGVEVCLAEPVHDREAKLDLPAGRQTLNGEDALGYVRARHGLGNGSDTQRIERQQRFLGSLVKKVRSNGVLLNPTRAYPVLDAATSSLTADSGLDSLSELYELVRSVRDIPEEHIRFLTVPRQSYRLDINRDELVQPAADELFTKLREDRPVHVGDKNAEKNDGKEKPDGAYRGTTADVDICANE</sequence>
<dbReference type="PANTHER" id="PTHR33392">
    <property type="entry name" value="POLYISOPRENYL-TEICHOIC ACID--PEPTIDOGLYCAN TEICHOIC ACID TRANSFERASE TAGU"/>
    <property type="match status" value="1"/>
</dbReference>
<feature type="transmembrane region" description="Helical" evidence="3">
    <location>
        <begin position="26"/>
        <end position="49"/>
    </location>
</feature>
<dbReference type="Gene3D" id="3.40.630.190">
    <property type="entry name" value="LCP protein"/>
    <property type="match status" value="1"/>
</dbReference>